<dbReference type="EMBL" id="LXEO01000015">
    <property type="protein sequence ID" value="OAT19514.1"/>
    <property type="molecule type" value="Genomic_DNA"/>
</dbReference>
<dbReference type="PATRIC" id="fig|1354255.3.peg.1451"/>
<reference evidence="1 2" key="1">
    <citation type="submission" date="2016-04" db="EMBL/GenBank/DDBJ databases">
        <title>ATOL: Assembling a taxonomically balanced genome-scale reconstruction of the evolutionary history of the Enterobacteriaceae.</title>
        <authorList>
            <person name="Plunkett G.III."/>
            <person name="Neeno-Eckwall E.C."/>
            <person name="Glasner J.D."/>
            <person name="Perna N.T."/>
        </authorList>
    </citation>
    <scope>NUCLEOTIDE SEQUENCE [LARGE SCALE GENOMIC DNA]</scope>
    <source>
        <strain evidence="1 2">ATCC 51607</strain>
    </source>
</reference>
<comment type="caution">
    <text evidence="1">The sequence shown here is derived from an EMBL/GenBank/DDBJ whole genome shotgun (WGS) entry which is preliminary data.</text>
</comment>
<accession>A0A1B7HV51</accession>
<evidence type="ECO:0000313" key="2">
    <source>
        <dbReference type="Proteomes" id="UP000078286"/>
    </source>
</evidence>
<sequence>MFVLVVLYIASGGDKTNNGRNVDKEPPALSETDMLISSEIRCDSPAIWISRHDSSKTGKAQGFFIQIKQDKGKLFVFDINSDTNGTLRLSGNVKKVIQAGQEIYTIEGHESEAQWQYKDGLLTDVIFTPQKGNYGYMITSQTSNGCSIAKTHFE</sequence>
<proteinExistence type="predicted"/>
<keyword evidence="2" id="KW-1185">Reference proteome</keyword>
<dbReference type="Proteomes" id="UP000078286">
    <property type="component" value="Unassembled WGS sequence"/>
</dbReference>
<dbReference type="AlphaFoldDB" id="A0A1B7HV51"/>
<evidence type="ECO:0000313" key="1">
    <source>
        <dbReference type="EMBL" id="OAT19514.1"/>
    </source>
</evidence>
<gene>
    <name evidence="1" type="ORF">M979_1406</name>
</gene>
<name>A0A1B7HV51_9ENTR</name>
<organism evidence="1 2">
    <name type="scientific">Buttiauxella noackiae ATCC 51607</name>
    <dbReference type="NCBI Taxonomy" id="1354255"/>
    <lineage>
        <taxon>Bacteria</taxon>
        <taxon>Pseudomonadati</taxon>
        <taxon>Pseudomonadota</taxon>
        <taxon>Gammaproteobacteria</taxon>
        <taxon>Enterobacterales</taxon>
        <taxon>Enterobacteriaceae</taxon>
        <taxon>Buttiauxella</taxon>
    </lineage>
</organism>
<protein>
    <submittedName>
        <fullName evidence="1">Uncharacterized protein</fullName>
    </submittedName>
</protein>